<evidence type="ECO:0000313" key="8">
    <source>
        <dbReference type="Proteomes" id="UP001153148"/>
    </source>
</evidence>
<evidence type="ECO:0000256" key="5">
    <source>
        <dbReference type="PROSITE-ProRule" id="PRU00042"/>
    </source>
</evidence>
<keyword evidence="2" id="KW-0677">Repeat</keyword>
<dbReference type="SMART" id="SM00355">
    <property type="entry name" value="ZnF_C2H2"/>
    <property type="match status" value="3"/>
</dbReference>
<gene>
    <name evidence="7" type="ORF">TPAB3V08_LOCUS11080</name>
</gene>
<dbReference type="PANTHER" id="PTHR24409">
    <property type="entry name" value="ZINC FINGER PROTEIN 142"/>
    <property type="match status" value="1"/>
</dbReference>
<dbReference type="PROSITE" id="PS00028">
    <property type="entry name" value="ZINC_FINGER_C2H2_1"/>
    <property type="match status" value="3"/>
</dbReference>
<evidence type="ECO:0000256" key="4">
    <source>
        <dbReference type="ARBA" id="ARBA00022833"/>
    </source>
</evidence>
<evidence type="ECO:0000256" key="3">
    <source>
        <dbReference type="ARBA" id="ARBA00022771"/>
    </source>
</evidence>
<dbReference type="InterPro" id="IPR013087">
    <property type="entry name" value="Znf_C2H2_type"/>
</dbReference>
<organism evidence="7 8">
    <name type="scientific">Timema podura</name>
    <name type="common">Walking stick</name>
    <dbReference type="NCBI Taxonomy" id="61482"/>
    <lineage>
        <taxon>Eukaryota</taxon>
        <taxon>Metazoa</taxon>
        <taxon>Ecdysozoa</taxon>
        <taxon>Arthropoda</taxon>
        <taxon>Hexapoda</taxon>
        <taxon>Insecta</taxon>
        <taxon>Pterygota</taxon>
        <taxon>Neoptera</taxon>
        <taxon>Polyneoptera</taxon>
        <taxon>Phasmatodea</taxon>
        <taxon>Timematodea</taxon>
        <taxon>Timematoidea</taxon>
        <taxon>Timematidae</taxon>
        <taxon>Timema</taxon>
    </lineage>
</organism>
<evidence type="ECO:0000256" key="2">
    <source>
        <dbReference type="ARBA" id="ARBA00022737"/>
    </source>
</evidence>
<comment type="caution">
    <text evidence="7">The sequence shown here is derived from an EMBL/GenBank/DDBJ whole genome shotgun (WGS) entry which is preliminary data.</text>
</comment>
<dbReference type="Gene3D" id="3.30.160.60">
    <property type="entry name" value="Classic Zinc Finger"/>
    <property type="match status" value="2"/>
</dbReference>
<keyword evidence="3 5" id="KW-0863">Zinc-finger</keyword>
<evidence type="ECO:0000259" key="6">
    <source>
        <dbReference type="PROSITE" id="PS50157"/>
    </source>
</evidence>
<dbReference type="PANTHER" id="PTHR24409:SF295">
    <property type="entry name" value="AZ2-RELATED"/>
    <property type="match status" value="1"/>
</dbReference>
<reference evidence="7" key="1">
    <citation type="submission" date="2021-03" db="EMBL/GenBank/DDBJ databases">
        <authorList>
            <person name="Tran Van P."/>
        </authorList>
    </citation>
    <scope>NUCLEOTIDE SEQUENCE</scope>
</reference>
<dbReference type="Proteomes" id="UP001153148">
    <property type="component" value="Unassembled WGS sequence"/>
</dbReference>
<sequence length="213" mass="25166">MKMLLQGEVSILTKKRRKKYYLNFRKKTSSYFSSKKLKIGTDKNVQKCRYKCTVCHRQFPCTYSLKKHQMMHTSNNLHTCPFCGEEFYYLYNRNRHIKKNHNKLYMDISPKSGNSLFKRRVNSCSEWICTHCSLTFDNPSILNLHTLAHAAKNLEEEEAEQFPSKVKLIDHVSIHGKANIKRAHRRIRGSVNPAKPWKCELCYKSFATQDRLQ</sequence>
<accession>A0ABN7P8J8</accession>
<evidence type="ECO:0000256" key="1">
    <source>
        <dbReference type="ARBA" id="ARBA00022723"/>
    </source>
</evidence>
<feature type="domain" description="C2H2-type" evidence="6">
    <location>
        <begin position="127"/>
        <end position="154"/>
    </location>
</feature>
<dbReference type="PROSITE" id="PS50157">
    <property type="entry name" value="ZINC_FINGER_C2H2_2"/>
    <property type="match status" value="2"/>
</dbReference>
<feature type="non-terminal residue" evidence="7">
    <location>
        <position position="213"/>
    </location>
</feature>
<keyword evidence="8" id="KW-1185">Reference proteome</keyword>
<evidence type="ECO:0000313" key="7">
    <source>
        <dbReference type="EMBL" id="CAG2064133.1"/>
    </source>
</evidence>
<name>A0ABN7P8J8_TIMPD</name>
<proteinExistence type="predicted"/>
<feature type="domain" description="C2H2-type" evidence="6">
    <location>
        <begin position="50"/>
        <end position="77"/>
    </location>
</feature>
<dbReference type="EMBL" id="CAJPIN010031804">
    <property type="protein sequence ID" value="CAG2064133.1"/>
    <property type="molecule type" value="Genomic_DNA"/>
</dbReference>
<keyword evidence="4" id="KW-0862">Zinc</keyword>
<dbReference type="Pfam" id="PF00096">
    <property type="entry name" value="zf-C2H2"/>
    <property type="match status" value="1"/>
</dbReference>
<dbReference type="SUPFAM" id="SSF57667">
    <property type="entry name" value="beta-beta-alpha zinc fingers"/>
    <property type="match status" value="2"/>
</dbReference>
<keyword evidence="1" id="KW-0479">Metal-binding</keyword>
<protein>
    <recommendedName>
        <fullName evidence="6">C2H2-type domain-containing protein</fullName>
    </recommendedName>
</protein>
<dbReference type="InterPro" id="IPR036236">
    <property type="entry name" value="Znf_C2H2_sf"/>
</dbReference>